<keyword evidence="6 7" id="KW-0472">Membrane</keyword>
<dbReference type="InterPro" id="IPR003362">
    <property type="entry name" value="Bact_transf"/>
</dbReference>
<keyword evidence="4 7" id="KW-0812">Transmembrane</keyword>
<evidence type="ECO:0000256" key="3">
    <source>
        <dbReference type="ARBA" id="ARBA00022679"/>
    </source>
</evidence>
<dbReference type="Gene3D" id="3.40.50.720">
    <property type="entry name" value="NAD(P)-binding Rossmann-like Domain"/>
    <property type="match status" value="1"/>
</dbReference>
<evidence type="ECO:0000256" key="5">
    <source>
        <dbReference type="ARBA" id="ARBA00022989"/>
    </source>
</evidence>
<feature type="domain" description="Bacterial sugar transferase" evidence="8">
    <location>
        <begin position="263"/>
        <end position="444"/>
    </location>
</feature>
<feature type="transmembrane region" description="Helical" evidence="7">
    <location>
        <begin position="50"/>
        <end position="70"/>
    </location>
</feature>
<organism evidence="9 10">
    <name type="scientific">Nonomuraea jiangxiensis</name>
    <dbReference type="NCBI Taxonomy" id="633440"/>
    <lineage>
        <taxon>Bacteria</taxon>
        <taxon>Bacillati</taxon>
        <taxon>Actinomycetota</taxon>
        <taxon>Actinomycetes</taxon>
        <taxon>Streptosporangiales</taxon>
        <taxon>Streptosporangiaceae</taxon>
        <taxon>Nonomuraea</taxon>
    </lineage>
</organism>
<keyword evidence="10" id="KW-1185">Reference proteome</keyword>
<keyword evidence="3 9" id="KW-0808">Transferase</keyword>
<evidence type="ECO:0000259" key="8">
    <source>
        <dbReference type="Pfam" id="PF02397"/>
    </source>
</evidence>
<dbReference type="InterPro" id="IPR017475">
    <property type="entry name" value="EPS_sugar_tfrase"/>
</dbReference>
<dbReference type="PANTHER" id="PTHR30576">
    <property type="entry name" value="COLANIC BIOSYNTHESIS UDP-GLUCOSE LIPID CARRIER TRANSFERASE"/>
    <property type="match status" value="1"/>
</dbReference>
<protein>
    <submittedName>
        <fullName evidence="9">Exopolysaccharide biosynthesis polyprenyl glycosylphosphotransferase</fullName>
    </submittedName>
</protein>
<evidence type="ECO:0000256" key="4">
    <source>
        <dbReference type="ARBA" id="ARBA00022692"/>
    </source>
</evidence>
<evidence type="ECO:0000256" key="1">
    <source>
        <dbReference type="ARBA" id="ARBA00004141"/>
    </source>
</evidence>
<dbReference type="AlphaFoldDB" id="A0A1G9P6X0"/>
<dbReference type="EMBL" id="FNDJ01000033">
    <property type="protein sequence ID" value="SDL94548.1"/>
    <property type="molecule type" value="Genomic_DNA"/>
</dbReference>
<feature type="transmembrane region" description="Helical" evidence="7">
    <location>
        <begin position="82"/>
        <end position="98"/>
    </location>
</feature>
<comment type="similarity">
    <text evidence="2">Belongs to the bacterial sugar transferase family.</text>
</comment>
<feature type="transmembrane region" description="Helical" evidence="7">
    <location>
        <begin position="265"/>
        <end position="289"/>
    </location>
</feature>
<feature type="transmembrane region" description="Helical" evidence="7">
    <location>
        <begin position="104"/>
        <end position="128"/>
    </location>
</feature>
<dbReference type="STRING" id="633440.SAMN05421869_13354"/>
<evidence type="ECO:0000256" key="7">
    <source>
        <dbReference type="SAM" id="Phobius"/>
    </source>
</evidence>
<dbReference type="Pfam" id="PF13727">
    <property type="entry name" value="CoA_binding_3"/>
    <property type="match status" value="1"/>
</dbReference>
<evidence type="ECO:0000256" key="2">
    <source>
        <dbReference type="ARBA" id="ARBA00006464"/>
    </source>
</evidence>
<evidence type="ECO:0000313" key="9">
    <source>
        <dbReference type="EMBL" id="SDL94548.1"/>
    </source>
</evidence>
<evidence type="ECO:0000256" key="6">
    <source>
        <dbReference type="ARBA" id="ARBA00023136"/>
    </source>
</evidence>
<dbReference type="RefSeq" id="WP_143044160.1">
    <property type="nucleotide sequence ID" value="NZ_FNDJ01000033.1"/>
</dbReference>
<dbReference type="PANTHER" id="PTHR30576:SF0">
    <property type="entry name" value="UNDECAPRENYL-PHOSPHATE N-ACETYLGALACTOSAMINYL 1-PHOSPHATE TRANSFERASE-RELATED"/>
    <property type="match status" value="1"/>
</dbReference>
<sequence length="449" mass="49125">MSVSVTGDDRVVRRGRRRRSRLWVHPQPLALVSVDLICMAFTAANAGQQLQRIALAGMLVVAFNGLGGGYAPRVLPSSLDRGFWLAGSGLVAALAAFWEAATLAVVALSALLFTFLALCGRSVVHFVVRRARRRGRSVPALVIGADAHGHRLAASLLAHPDYGLLPLGFLDEGAGTGSGLPVLGRLGDVVHIVQTHGVRAVIFAGQGQQSIARTARALGCEVYLAPDLGELVVDFVTFREHVRSLPLLRMRSEARRRLSWPLKRVLDVTVAVTGLVVSAPILAICALLIRSEIGSGPLFRQRRVGYLGAPIEMVKLRTMKPVDAHESATLWSVANDSRVGPRGRLLRRTSCDELPQLWNVLKGDMSIVGPRPERPHFVEEFSRTIPGYDLRHRMPVGITGWAQIHGLRGDTSIEERARFDNFYIDGWTLRSDVKIMLRTLWALLRRGGS</sequence>
<dbReference type="GO" id="GO:0016020">
    <property type="term" value="C:membrane"/>
    <property type="evidence" value="ECO:0007669"/>
    <property type="project" value="UniProtKB-SubCell"/>
</dbReference>
<evidence type="ECO:0000313" key="10">
    <source>
        <dbReference type="Proteomes" id="UP000199202"/>
    </source>
</evidence>
<keyword evidence="5 7" id="KW-1133">Transmembrane helix</keyword>
<comment type="subcellular location">
    <subcellularLocation>
        <location evidence="1">Membrane</location>
        <topology evidence="1">Multi-pass membrane protein</topology>
    </subcellularLocation>
</comment>
<dbReference type="GO" id="GO:0016780">
    <property type="term" value="F:phosphotransferase activity, for other substituted phosphate groups"/>
    <property type="evidence" value="ECO:0007669"/>
    <property type="project" value="TreeGrafter"/>
</dbReference>
<dbReference type="NCBIfam" id="TIGR03025">
    <property type="entry name" value="EPS_sugtrans"/>
    <property type="match status" value="1"/>
</dbReference>
<dbReference type="OrthoDB" id="9808602at2"/>
<accession>A0A1G9P6X0</accession>
<dbReference type="Pfam" id="PF02397">
    <property type="entry name" value="Bac_transf"/>
    <property type="match status" value="1"/>
</dbReference>
<gene>
    <name evidence="9" type="ORF">SAMN05421869_13354</name>
</gene>
<dbReference type="Proteomes" id="UP000199202">
    <property type="component" value="Unassembled WGS sequence"/>
</dbReference>
<name>A0A1G9P6X0_9ACTN</name>
<proteinExistence type="inferred from homology"/>
<feature type="transmembrane region" description="Helical" evidence="7">
    <location>
        <begin position="22"/>
        <end position="44"/>
    </location>
</feature>
<reference evidence="9 10" key="1">
    <citation type="submission" date="2016-10" db="EMBL/GenBank/DDBJ databases">
        <authorList>
            <person name="de Groot N.N."/>
        </authorList>
    </citation>
    <scope>NUCLEOTIDE SEQUENCE [LARGE SCALE GENOMIC DNA]</scope>
    <source>
        <strain evidence="9 10">CGMCC 4.6533</strain>
    </source>
</reference>